<dbReference type="Pfam" id="PF03478">
    <property type="entry name" value="Beta-prop_KIB1-4"/>
    <property type="match status" value="1"/>
</dbReference>
<evidence type="ECO:0000313" key="2">
    <source>
        <dbReference type="EMBL" id="KAL3521390.1"/>
    </source>
</evidence>
<reference evidence="2 3" key="1">
    <citation type="submission" date="2024-11" db="EMBL/GenBank/DDBJ databases">
        <title>A near-complete genome assembly of Cinchona calisaya.</title>
        <authorList>
            <person name="Lian D.C."/>
            <person name="Zhao X.W."/>
            <person name="Wei L."/>
        </authorList>
    </citation>
    <scope>NUCLEOTIDE SEQUENCE [LARGE SCALE GENOMIC DNA]</scope>
    <source>
        <tissue evidence="2">Nenye</tissue>
    </source>
</reference>
<name>A0ABD2ZPM2_9GENT</name>
<keyword evidence="3" id="KW-1185">Reference proteome</keyword>
<gene>
    <name evidence="2" type="ORF">ACH5RR_019539</name>
</gene>
<dbReference type="EMBL" id="JBJUIK010000008">
    <property type="protein sequence ID" value="KAL3521390.1"/>
    <property type="molecule type" value="Genomic_DNA"/>
</dbReference>
<proteinExistence type="predicted"/>
<sequence length="121" mass="13451">MKAPPPLGTCDTDQKYLVESSSADLLLISRFRKGTLFVEEINGPDVSYYTVGFSVMKLDKCSSSACEDHHDLEDQGSTSTCTTISTKYRYKLTEVNNLGEMALFLGRNPSLSLWRARSRGT</sequence>
<dbReference type="AlphaFoldDB" id="A0ABD2ZPM2"/>
<dbReference type="Proteomes" id="UP001630127">
    <property type="component" value="Unassembled WGS sequence"/>
</dbReference>
<feature type="domain" description="KIB1-4 beta-propeller" evidence="1">
    <location>
        <begin position="5"/>
        <end position="113"/>
    </location>
</feature>
<accession>A0ABD2ZPM2</accession>
<dbReference type="InterPro" id="IPR005174">
    <property type="entry name" value="KIB1-4_b-propeller"/>
</dbReference>
<evidence type="ECO:0000259" key="1">
    <source>
        <dbReference type="Pfam" id="PF03478"/>
    </source>
</evidence>
<comment type="caution">
    <text evidence="2">The sequence shown here is derived from an EMBL/GenBank/DDBJ whole genome shotgun (WGS) entry which is preliminary data.</text>
</comment>
<organism evidence="2 3">
    <name type="scientific">Cinchona calisaya</name>
    <dbReference type="NCBI Taxonomy" id="153742"/>
    <lineage>
        <taxon>Eukaryota</taxon>
        <taxon>Viridiplantae</taxon>
        <taxon>Streptophyta</taxon>
        <taxon>Embryophyta</taxon>
        <taxon>Tracheophyta</taxon>
        <taxon>Spermatophyta</taxon>
        <taxon>Magnoliopsida</taxon>
        <taxon>eudicotyledons</taxon>
        <taxon>Gunneridae</taxon>
        <taxon>Pentapetalae</taxon>
        <taxon>asterids</taxon>
        <taxon>lamiids</taxon>
        <taxon>Gentianales</taxon>
        <taxon>Rubiaceae</taxon>
        <taxon>Cinchonoideae</taxon>
        <taxon>Cinchoneae</taxon>
        <taxon>Cinchona</taxon>
    </lineage>
</organism>
<evidence type="ECO:0000313" key="3">
    <source>
        <dbReference type="Proteomes" id="UP001630127"/>
    </source>
</evidence>
<protein>
    <recommendedName>
        <fullName evidence="1">KIB1-4 beta-propeller domain-containing protein</fullName>
    </recommendedName>
</protein>